<evidence type="ECO:0000256" key="1">
    <source>
        <dbReference type="PROSITE-ProRule" id="PRU00023"/>
    </source>
</evidence>
<dbReference type="SMART" id="SM00248">
    <property type="entry name" value="ANK"/>
    <property type="match status" value="2"/>
</dbReference>
<feature type="repeat" description="ANK" evidence="1">
    <location>
        <begin position="199"/>
        <end position="231"/>
    </location>
</feature>
<dbReference type="Gene3D" id="1.25.40.20">
    <property type="entry name" value="Ankyrin repeat-containing domain"/>
    <property type="match status" value="1"/>
</dbReference>
<protein>
    <submittedName>
        <fullName evidence="2">Uncharacterized protein</fullName>
    </submittedName>
</protein>
<dbReference type="PROSITE" id="PS50088">
    <property type="entry name" value="ANK_REPEAT"/>
    <property type="match status" value="1"/>
</dbReference>
<dbReference type="Proteomes" id="UP000020467">
    <property type="component" value="Unassembled WGS sequence"/>
</dbReference>
<evidence type="ECO:0000313" key="3">
    <source>
        <dbReference type="Proteomes" id="UP000020467"/>
    </source>
</evidence>
<dbReference type="InterPro" id="IPR002110">
    <property type="entry name" value="Ankyrin_rpt"/>
</dbReference>
<sequence>MASTHKQQQDSQSLHHPTWRTQYGLGRLRNRFQNLPAEVLLAIIKQAIQPEAKHSLRLNDGGPLPSELQRLGLPLLSSSTTPNTARAQEPDGASKLNMPALATLFYLGLLNDRLRELILPILESHARRNSSRSTNASMNTTSLTDPSGLYSYILILSTIRGIPEGVIAALDHGADINANDSIDESLAANRMTNDKPTGSCLTALHWAAFNRDTAMLRLLLDRGADVRRTADRTADRTAYSSTGARSQIRAPGFRPHLLLGPGDRLEHNVKTLVNALGFALQANYGLLPKGMTEQQRQAFIVDRDTRDEEAVRILVEAGCPAFVEEHWEREFNDACELERWGVARDMLANAEWRRRCAERDDYRPLLSLVRVVRGRRRLIGDDEHE</sequence>
<accession>A0A010S176</accession>
<comment type="caution">
    <text evidence="2">The sequence shown here is derived from an EMBL/GenBank/DDBJ whole genome shotgun (WGS) entry which is preliminary data.</text>
</comment>
<gene>
    <name evidence="2" type="ORF">CFIO01_13008</name>
</gene>
<dbReference type="InterPro" id="IPR036770">
    <property type="entry name" value="Ankyrin_rpt-contain_sf"/>
</dbReference>
<proteinExistence type="predicted"/>
<dbReference type="HOGENOM" id="CLU_717641_0_0_1"/>
<evidence type="ECO:0000313" key="2">
    <source>
        <dbReference type="EMBL" id="EXF84354.1"/>
    </source>
</evidence>
<dbReference type="KEGG" id="cfj:CFIO01_13008"/>
<reference evidence="2 3" key="1">
    <citation type="submission" date="2014-02" db="EMBL/GenBank/DDBJ databases">
        <title>The genome sequence of Colletotrichum fioriniae PJ7.</title>
        <authorList>
            <person name="Baroncelli R."/>
            <person name="Thon M.R."/>
        </authorList>
    </citation>
    <scope>NUCLEOTIDE SEQUENCE [LARGE SCALE GENOMIC DNA]</scope>
    <source>
        <strain evidence="2 3">PJ7</strain>
    </source>
</reference>
<dbReference type="Pfam" id="PF00023">
    <property type="entry name" value="Ank"/>
    <property type="match status" value="1"/>
</dbReference>
<keyword evidence="3" id="KW-1185">Reference proteome</keyword>
<name>A0A010S176_9PEZI</name>
<dbReference type="EMBL" id="JARH01000179">
    <property type="protein sequence ID" value="EXF84354.1"/>
    <property type="molecule type" value="Genomic_DNA"/>
</dbReference>
<dbReference type="SUPFAM" id="SSF48403">
    <property type="entry name" value="Ankyrin repeat"/>
    <property type="match status" value="1"/>
</dbReference>
<dbReference type="AlphaFoldDB" id="A0A010S176"/>
<organism evidence="2 3">
    <name type="scientific">Colletotrichum fioriniae PJ7</name>
    <dbReference type="NCBI Taxonomy" id="1445577"/>
    <lineage>
        <taxon>Eukaryota</taxon>
        <taxon>Fungi</taxon>
        <taxon>Dikarya</taxon>
        <taxon>Ascomycota</taxon>
        <taxon>Pezizomycotina</taxon>
        <taxon>Sordariomycetes</taxon>
        <taxon>Hypocreomycetidae</taxon>
        <taxon>Glomerellales</taxon>
        <taxon>Glomerellaceae</taxon>
        <taxon>Colletotrichum</taxon>
        <taxon>Colletotrichum acutatum species complex</taxon>
    </lineage>
</organism>
<keyword evidence="1" id="KW-0040">ANK repeat</keyword>
<dbReference type="OrthoDB" id="4850038at2759"/>
<dbReference type="PROSITE" id="PS50297">
    <property type="entry name" value="ANK_REP_REGION"/>
    <property type="match status" value="1"/>
</dbReference>